<sequence length="129" mass="13874">MIAVAFQGGGNRRLNDSSTTKIQRLTDALCAHFHVNKLCTDLQSIRGRTPCIEHWSMHVHRGVASVVKPQSATLNELTLAGKVDPAKLLTLREPLSDAISAFAAFDCMKQDGSKANSNAMNEASTGVLP</sequence>
<organism evidence="1 2">
    <name type="scientific">Pseudomonas fluorescens</name>
    <dbReference type="NCBI Taxonomy" id="294"/>
    <lineage>
        <taxon>Bacteria</taxon>
        <taxon>Pseudomonadati</taxon>
        <taxon>Pseudomonadota</taxon>
        <taxon>Gammaproteobacteria</taxon>
        <taxon>Pseudomonadales</taxon>
        <taxon>Pseudomonadaceae</taxon>
        <taxon>Pseudomonas</taxon>
    </lineage>
</organism>
<dbReference type="EMBL" id="LR134318">
    <property type="protein sequence ID" value="VEF11905.1"/>
    <property type="molecule type" value="Genomic_DNA"/>
</dbReference>
<dbReference type="Proteomes" id="UP000281909">
    <property type="component" value="Chromosome"/>
</dbReference>
<evidence type="ECO:0000313" key="2">
    <source>
        <dbReference type="Proteomes" id="UP000281909"/>
    </source>
</evidence>
<protein>
    <submittedName>
        <fullName evidence="1">Zinc-containing alcohol dehydrogenase superfamily protein</fullName>
    </submittedName>
</protein>
<accession>A0A3S4T285</accession>
<evidence type="ECO:0000313" key="1">
    <source>
        <dbReference type="EMBL" id="VEF11905.1"/>
    </source>
</evidence>
<name>A0A3S4T285_PSEFL</name>
<gene>
    <name evidence="1" type="ORF">NCTC9428_03532</name>
</gene>
<proteinExistence type="predicted"/>
<reference evidence="1 2" key="1">
    <citation type="submission" date="2018-12" db="EMBL/GenBank/DDBJ databases">
        <authorList>
            <consortium name="Pathogen Informatics"/>
        </authorList>
    </citation>
    <scope>NUCLEOTIDE SEQUENCE [LARGE SCALE GENOMIC DNA]</scope>
    <source>
        <strain evidence="1 2">NCTC9428</strain>
    </source>
</reference>
<dbReference type="AlphaFoldDB" id="A0A3S4T285"/>